<evidence type="ECO:0000259" key="3">
    <source>
        <dbReference type="Pfam" id="PF00496"/>
    </source>
</evidence>
<dbReference type="Proteomes" id="UP000268084">
    <property type="component" value="Chromosome"/>
</dbReference>
<dbReference type="PANTHER" id="PTHR30290">
    <property type="entry name" value="PERIPLASMIC BINDING COMPONENT OF ABC TRANSPORTER"/>
    <property type="match status" value="1"/>
</dbReference>
<dbReference type="EMBL" id="CP034170">
    <property type="protein sequence ID" value="AZI57445.1"/>
    <property type="molecule type" value="Genomic_DNA"/>
</dbReference>
<evidence type="ECO:0000313" key="4">
    <source>
        <dbReference type="EMBL" id="AZI57445.1"/>
    </source>
</evidence>
<gene>
    <name evidence="4" type="ORF">EH165_03985</name>
</gene>
<dbReference type="GO" id="GO:0015833">
    <property type="term" value="P:peptide transport"/>
    <property type="evidence" value="ECO:0007669"/>
    <property type="project" value="TreeGrafter"/>
</dbReference>
<dbReference type="InterPro" id="IPR039424">
    <property type="entry name" value="SBP_5"/>
</dbReference>
<dbReference type="PIRSF" id="PIRSF002741">
    <property type="entry name" value="MppA"/>
    <property type="match status" value="1"/>
</dbReference>
<feature type="chain" id="PRO_5038421977" evidence="2">
    <location>
        <begin position="23"/>
        <end position="620"/>
    </location>
</feature>
<sequence>MKRTRALSLTALVAGTALVLSSCGGSVGGNSAATPATTAPSVAATSSSSEASSGAMSSDSSAAPTSSAASDSLADTINIGYEQATGGYNCNTAATNSVYCAYVDNVTQGAFVHVQPDGSIKPDTEFGTYEKTSDDPLTVKYTFADKAVWSDGTPIDYDDALLAWAAYSGTHPGGKDADGNATDLFQAASTNGWAQVKMPEGKAGDKSFTMVFTDPYADWEVLGAGFMPAHIAAKGAGLSTDGDGAALVAAIQNNDTATITKIADFWNTGWDYEVDLPKLPDTAILPSSGPYKVQNGSNGNLTLVKNDKWWGTPAKTNTLVFKLVSDQEWVQAMANGEIDSFDPSNVTGDIVDQLKAKPDAISYKVGEGYTFSHIDFDTSPEGKLANPKIRQAFMKCVPRQELVDKFAKPVFDGAQILNLREFLPAQGNYKDILSQVPSATLYDKVDIAGAKALLTEAGVTQPYDIRFIRSGKSSLRGDQVQVIKASCDQAGFNIIDQPDDDVFTTLTTRGTWDVAVFGWSGSGLVASGQSIYVTGGSQNFGGYSDPIVDAAWDKVVRTVDRTKAEELKVPMEEQLWANPYNLTLYANPGLVAFSSKLSGAVYNPTQAGVTWNAYEWTKTK</sequence>
<dbReference type="PANTHER" id="PTHR30290:SF65">
    <property type="entry name" value="MONOACYL PHOSPHATIDYLINOSITOL TETRAMANNOSIDE-BINDING PROTEIN LPQW-RELATED"/>
    <property type="match status" value="1"/>
</dbReference>
<evidence type="ECO:0000256" key="1">
    <source>
        <dbReference type="SAM" id="MobiDB-lite"/>
    </source>
</evidence>
<dbReference type="Gene3D" id="3.40.190.10">
    <property type="entry name" value="Periplasmic binding protein-like II"/>
    <property type="match status" value="1"/>
</dbReference>
<dbReference type="GO" id="GO:0042597">
    <property type="term" value="C:periplasmic space"/>
    <property type="evidence" value="ECO:0007669"/>
    <property type="project" value="UniProtKB-ARBA"/>
</dbReference>
<name>A0A3G8ZKS5_9ACTN</name>
<dbReference type="OrthoDB" id="3713816at2"/>
<dbReference type="RefSeq" id="WP_124798130.1">
    <property type="nucleotide sequence ID" value="NZ_CP034170.1"/>
</dbReference>
<dbReference type="CDD" id="cd08501">
    <property type="entry name" value="PBP2_Lpqw"/>
    <property type="match status" value="1"/>
</dbReference>
<protein>
    <submittedName>
        <fullName evidence="4">ABC transporter family substrate-binding protein</fullName>
    </submittedName>
</protein>
<dbReference type="InterPro" id="IPR000914">
    <property type="entry name" value="SBP_5_dom"/>
</dbReference>
<dbReference type="Pfam" id="PF00496">
    <property type="entry name" value="SBP_bac_5"/>
    <property type="match status" value="1"/>
</dbReference>
<dbReference type="KEGG" id="nak:EH165_03985"/>
<dbReference type="AlphaFoldDB" id="A0A3G8ZKS5"/>
<dbReference type="Gene3D" id="3.10.105.10">
    <property type="entry name" value="Dipeptide-binding Protein, Domain 3"/>
    <property type="match status" value="1"/>
</dbReference>
<feature type="domain" description="Solute-binding protein family 5" evidence="3">
    <location>
        <begin position="131"/>
        <end position="536"/>
    </location>
</feature>
<dbReference type="PROSITE" id="PS51257">
    <property type="entry name" value="PROKAR_LIPOPROTEIN"/>
    <property type="match status" value="1"/>
</dbReference>
<evidence type="ECO:0000256" key="2">
    <source>
        <dbReference type="SAM" id="SignalP"/>
    </source>
</evidence>
<accession>A0A3G8ZKS5</accession>
<feature type="signal peptide" evidence="2">
    <location>
        <begin position="1"/>
        <end position="22"/>
    </location>
</feature>
<evidence type="ECO:0000313" key="5">
    <source>
        <dbReference type="Proteomes" id="UP000268084"/>
    </source>
</evidence>
<dbReference type="GO" id="GO:0043190">
    <property type="term" value="C:ATP-binding cassette (ABC) transporter complex"/>
    <property type="evidence" value="ECO:0007669"/>
    <property type="project" value="InterPro"/>
</dbReference>
<dbReference type="Gene3D" id="3.90.76.10">
    <property type="entry name" value="Dipeptide-binding Protein, Domain 1"/>
    <property type="match status" value="1"/>
</dbReference>
<feature type="region of interest" description="Disordered" evidence="1">
    <location>
        <begin position="44"/>
        <end position="68"/>
    </location>
</feature>
<dbReference type="SUPFAM" id="SSF53850">
    <property type="entry name" value="Periplasmic binding protein-like II"/>
    <property type="match status" value="1"/>
</dbReference>
<keyword evidence="5" id="KW-1185">Reference proteome</keyword>
<proteinExistence type="predicted"/>
<organism evidence="4 5">
    <name type="scientific">Nakamurella antarctica</name>
    <dbReference type="NCBI Taxonomy" id="1902245"/>
    <lineage>
        <taxon>Bacteria</taxon>
        <taxon>Bacillati</taxon>
        <taxon>Actinomycetota</taxon>
        <taxon>Actinomycetes</taxon>
        <taxon>Nakamurellales</taxon>
        <taxon>Nakamurellaceae</taxon>
        <taxon>Nakamurella</taxon>
    </lineage>
</organism>
<reference evidence="4 5" key="1">
    <citation type="submission" date="2018-11" db="EMBL/GenBank/DDBJ databases">
        <authorList>
            <person name="Da X."/>
        </authorList>
    </citation>
    <scope>NUCLEOTIDE SEQUENCE [LARGE SCALE GENOMIC DNA]</scope>
    <source>
        <strain evidence="4 5">S14-144</strain>
    </source>
</reference>
<dbReference type="InterPro" id="IPR030678">
    <property type="entry name" value="Peptide/Ni-bd"/>
</dbReference>
<keyword evidence="2" id="KW-0732">Signal</keyword>
<reference evidence="4 5" key="2">
    <citation type="submission" date="2018-12" db="EMBL/GenBank/DDBJ databases">
        <title>Nakamurella antarcticus sp. nov., isolated from Antarctica South Shetland Islands soil.</title>
        <authorList>
            <person name="Peng F."/>
        </authorList>
    </citation>
    <scope>NUCLEOTIDE SEQUENCE [LARGE SCALE GENOMIC DNA]</scope>
    <source>
        <strain evidence="4 5">S14-144</strain>
    </source>
</reference>
<dbReference type="GO" id="GO:1904680">
    <property type="term" value="F:peptide transmembrane transporter activity"/>
    <property type="evidence" value="ECO:0007669"/>
    <property type="project" value="TreeGrafter"/>
</dbReference>